<feature type="transmembrane region" description="Helical" evidence="1">
    <location>
        <begin position="89"/>
        <end position="109"/>
    </location>
</feature>
<evidence type="ECO:0000313" key="2">
    <source>
        <dbReference type="EMBL" id="MBE6501985.1"/>
    </source>
</evidence>
<keyword evidence="1" id="KW-0812">Transmembrane</keyword>
<proteinExistence type="predicted"/>
<dbReference type="AlphaFoldDB" id="A0A8T3VF49"/>
<feature type="transmembrane region" description="Helical" evidence="1">
    <location>
        <begin position="116"/>
        <end position="133"/>
    </location>
</feature>
<reference evidence="2" key="1">
    <citation type="submission" date="2019-04" db="EMBL/GenBank/DDBJ databases">
        <title>Evolution of Biomass-Degrading Anaerobic Consortia Revealed by Metagenomics.</title>
        <authorList>
            <person name="Peng X."/>
        </authorList>
    </citation>
    <scope>NUCLEOTIDE SEQUENCE</scope>
    <source>
        <strain evidence="2">SIG18</strain>
    </source>
</reference>
<feature type="transmembrane region" description="Helical" evidence="1">
    <location>
        <begin position="12"/>
        <end position="33"/>
    </location>
</feature>
<accession>A0A8T3VF49</accession>
<name>A0A8T3VF49_9EURY</name>
<evidence type="ECO:0000256" key="1">
    <source>
        <dbReference type="SAM" id="Phobius"/>
    </source>
</evidence>
<dbReference type="EMBL" id="SUTK01000023">
    <property type="protein sequence ID" value="MBE6501985.1"/>
    <property type="molecule type" value="Genomic_DNA"/>
</dbReference>
<feature type="transmembrane region" description="Helical" evidence="1">
    <location>
        <begin position="139"/>
        <end position="156"/>
    </location>
</feature>
<evidence type="ECO:0000313" key="3">
    <source>
        <dbReference type="Proteomes" id="UP000783037"/>
    </source>
</evidence>
<protein>
    <submittedName>
        <fullName evidence="2">Uncharacterized protein</fullName>
    </submittedName>
</protein>
<feature type="transmembrane region" description="Helical" evidence="1">
    <location>
        <begin position="168"/>
        <end position="189"/>
    </location>
</feature>
<feature type="transmembrane region" description="Helical" evidence="1">
    <location>
        <begin position="65"/>
        <end position="83"/>
    </location>
</feature>
<dbReference type="RefSeq" id="WP_303739073.1">
    <property type="nucleotide sequence ID" value="NZ_SUTK01000023.1"/>
</dbReference>
<sequence>MGNLLINFSLYIFWLVITIVAFSVLVQLCKFTINKLKSSNFVRTSKLFNPLEYLPEEEISNVRQLFYLIIIVLIVVDILYSVIGWDENLIIFSVFDIILSLYFAINVKWGPLKNKILLFGLIPLGSVGVLFFWGSYELLADAIHLITLAYFIKVYYDKFVEYTETNGLGITIMLMFSIVFVSFLITMVVEGVSPLDSLTMVSNAFTSNGYAILGDTGLGKADALLLVWSGFFLSCVGTATLTVSIVMKHFDKKFDELEALAKRNRKD</sequence>
<gene>
    <name evidence="2" type="ORF">E7Z79_06030</name>
</gene>
<organism evidence="2 3">
    <name type="scientific">Methanobrevibacter thaueri</name>
    <dbReference type="NCBI Taxonomy" id="190975"/>
    <lineage>
        <taxon>Archaea</taxon>
        <taxon>Methanobacteriati</taxon>
        <taxon>Methanobacteriota</taxon>
        <taxon>Methanomada group</taxon>
        <taxon>Methanobacteria</taxon>
        <taxon>Methanobacteriales</taxon>
        <taxon>Methanobacteriaceae</taxon>
        <taxon>Methanobrevibacter</taxon>
    </lineage>
</organism>
<keyword evidence="1" id="KW-0472">Membrane</keyword>
<dbReference type="Proteomes" id="UP000783037">
    <property type="component" value="Unassembled WGS sequence"/>
</dbReference>
<comment type="caution">
    <text evidence="2">The sequence shown here is derived from an EMBL/GenBank/DDBJ whole genome shotgun (WGS) entry which is preliminary data.</text>
</comment>
<keyword evidence="1" id="KW-1133">Transmembrane helix</keyword>
<feature type="transmembrane region" description="Helical" evidence="1">
    <location>
        <begin position="225"/>
        <end position="247"/>
    </location>
</feature>